<evidence type="ECO:0000256" key="3">
    <source>
        <dbReference type="ARBA" id="ARBA00022741"/>
    </source>
</evidence>
<dbReference type="HOGENOM" id="CLU_029499_14_0_0"/>
<dbReference type="Gene3D" id="2.160.10.10">
    <property type="entry name" value="Hexapeptide repeat proteins"/>
    <property type="match status" value="1"/>
</dbReference>
<dbReference type="InterPro" id="IPR011832">
    <property type="entry name" value="GlgDAde_trans"/>
</dbReference>
<dbReference type="SUPFAM" id="SSF51161">
    <property type="entry name" value="Trimeric LpxA-like enzymes"/>
    <property type="match status" value="1"/>
</dbReference>
<dbReference type="Proteomes" id="UP000006558">
    <property type="component" value="Chromosome"/>
</dbReference>
<dbReference type="NCBIfam" id="TIGR02092">
    <property type="entry name" value="glgD"/>
    <property type="match status" value="1"/>
</dbReference>
<keyword evidence="6" id="KW-0119">Carbohydrate metabolism</keyword>
<accession>A5IKI2</accession>
<reference evidence="10" key="1">
    <citation type="submission" date="2007-05" db="EMBL/GenBank/DDBJ databases">
        <title>Complete sequence of Thermotoga petrophila RKU-1.</title>
        <authorList>
            <consortium name="US DOE Joint Genome Institute"/>
            <person name="Copeland A."/>
            <person name="Lucas S."/>
            <person name="Lapidus A."/>
            <person name="Barry K."/>
            <person name="Glavina del Rio T."/>
            <person name="Dalin E."/>
            <person name="Tice H."/>
            <person name="Pitluck S."/>
            <person name="Sims D."/>
            <person name="Brettin T."/>
            <person name="Bruce D."/>
            <person name="Detter J.C."/>
            <person name="Han C."/>
            <person name="Tapia R."/>
            <person name="Schmutz J."/>
            <person name="Larimer F."/>
            <person name="Land M."/>
            <person name="Hauser L."/>
            <person name="Kyrpides N."/>
            <person name="Mikhailova N."/>
            <person name="Nelson K."/>
            <person name="Gogarten J.P."/>
            <person name="Noll K."/>
            <person name="Richardson P."/>
        </authorList>
    </citation>
    <scope>NUCLEOTIDE SEQUENCE [LARGE SCALE GENOMIC DNA]</scope>
    <source>
        <strain evidence="10">ATCC BAA-488 / DSM 13995 / JCM 10881 / RKU-1</strain>
    </source>
</reference>
<reference evidence="9 10" key="2">
    <citation type="journal article" date="2009" name="Proc. Natl. Acad. Sci. U.S.A.">
        <title>On the chimeric nature, thermophilic origin, and phylogenetic placement of the Thermotogales.</title>
        <authorList>
            <person name="Zhaxybayeva O."/>
            <person name="Swithers K.S."/>
            <person name="Lapierre P."/>
            <person name="Fournier G.P."/>
            <person name="Bickhart D.M."/>
            <person name="DeBoy R.T."/>
            <person name="Nelson K.E."/>
            <person name="Nesbo C.L."/>
            <person name="Doolittle W.F."/>
            <person name="Gogarten J.P."/>
            <person name="Noll K.M."/>
        </authorList>
    </citation>
    <scope>NUCLEOTIDE SEQUENCE [LARGE SCALE GENOMIC DNA]</scope>
    <source>
        <strain evidence="10">ATCC BAA-488 / DSM 13995 / JCM 10881 / RKU-1</strain>
    </source>
</reference>
<keyword evidence="2" id="KW-0321">Glycogen metabolism</keyword>
<dbReference type="Pfam" id="PF00483">
    <property type="entry name" value="NTP_transferase"/>
    <property type="match status" value="1"/>
</dbReference>
<dbReference type="CDD" id="cd04651">
    <property type="entry name" value="LbH_G1P_AT_C"/>
    <property type="match status" value="1"/>
</dbReference>
<dbReference type="InterPro" id="IPR029044">
    <property type="entry name" value="Nucleotide-diphossugar_trans"/>
</dbReference>
<dbReference type="GO" id="GO:0008878">
    <property type="term" value="F:glucose-1-phosphate adenylyltransferase activity"/>
    <property type="evidence" value="ECO:0007669"/>
    <property type="project" value="InterPro"/>
</dbReference>
<dbReference type="InterPro" id="IPR011004">
    <property type="entry name" value="Trimer_LpxA-like_sf"/>
</dbReference>
<sequence length="379" mass="43300">MNEGREVLRMRVLGLILAGGKSDRLWPLTKVRASAAVPVFGKYRAIDFTLSNMVNSGIRKVGILTQYNPRSLMDHLGSGKEWDLDRKSGGLFILQPYVGPNREVWYRGTADAIFQNMTILRRGEEDHVLIGSGDHIYKMIYRDLFNYHLKKGADITLVVKELDETYNLSEYGIVQLDDDMRVVEIEEKPAHPKGNIAFLGVYFMNKELLKELLYATVPQGKYDLLLDIVIPNLDRLKVYAYRFDGYWRNVKKGIKEYYRINMDILKKEVRDELFYRNGKVYTKLKDLPPPKFTTTAVVENSLIADGSIVSGTVRNSVIFRNVRIKVGAVVENSIIMESTVVEEGAVLRNVILDKNCIVREGRVIEGDTELPVFEKRAVL</sequence>
<organism evidence="9 10">
    <name type="scientific">Thermotoga petrophila (strain ATCC BAA-488 / DSM 13995 / JCM 10881 / RKU-1)</name>
    <dbReference type="NCBI Taxonomy" id="390874"/>
    <lineage>
        <taxon>Bacteria</taxon>
        <taxon>Thermotogati</taxon>
        <taxon>Thermotogota</taxon>
        <taxon>Thermotogae</taxon>
        <taxon>Thermotogales</taxon>
        <taxon>Thermotogaceae</taxon>
        <taxon>Thermotoga</taxon>
    </lineage>
</organism>
<dbReference type="KEGG" id="tpt:Tpet_0685"/>
<keyword evidence="3" id="KW-0547">Nucleotide-binding</keyword>
<evidence type="ECO:0000256" key="5">
    <source>
        <dbReference type="ARBA" id="ARBA00023056"/>
    </source>
</evidence>
<keyword evidence="9" id="KW-0548">Nucleotidyltransferase</keyword>
<evidence type="ECO:0000256" key="1">
    <source>
        <dbReference type="ARBA" id="ARBA00010443"/>
    </source>
</evidence>
<dbReference type="PANTHER" id="PTHR43523:SF6">
    <property type="entry name" value="GLYCOGEN BIOSYNTHESIS PROTEIN GLGD"/>
    <property type="match status" value="1"/>
</dbReference>
<dbReference type="InterPro" id="IPR005836">
    <property type="entry name" value="ADP_Glu_pyroP_CS"/>
</dbReference>
<evidence type="ECO:0000256" key="2">
    <source>
        <dbReference type="ARBA" id="ARBA00022600"/>
    </source>
</evidence>
<evidence type="ECO:0000256" key="6">
    <source>
        <dbReference type="ARBA" id="ARBA00023277"/>
    </source>
</evidence>
<evidence type="ECO:0000256" key="4">
    <source>
        <dbReference type="ARBA" id="ARBA00022840"/>
    </source>
</evidence>
<evidence type="ECO:0000313" key="9">
    <source>
        <dbReference type="EMBL" id="ABQ46705.1"/>
    </source>
</evidence>
<evidence type="ECO:0000313" key="10">
    <source>
        <dbReference type="Proteomes" id="UP000006558"/>
    </source>
</evidence>
<dbReference type="CDD" id="cd02508">
    <property type="entry name" value="ADP_Glucose_PP"/>
    <property type="match status" value="1"/>
</dbReference>
<dbReference type="Gene3D" id="3.90.550.10">
    <property type="entry name" value="Spore Coat Polysaccharide Biosynthesis Protein SpsA, Chain A"/>
    <property type="match status" value="1"/>
</dbReference>
<proteinExistence type="inferred from homology"/>
<dbReference type="PANTHER" id="PTHR43523">
    <property type="entry name" value="GLUCOSE-1-PHOSPHATE ADENYLYLTRANSFERASE-RELATED"/>
    <property type="match status" value="1"/>
</dbReference>
<keyword evidence="9" id="KW-0808">Transferase</keyword>
<dbReference type="SUPFAM" id="SSF53448">
    <property type="entry name" value="Nucleotide-diphospho-sugar transferases"/>
    <property type="match status" value="1"/>
</dbReference>
<dbReference type="GO" id="GO:0005524">
    <property type="term" value="F:ATP binding"/>
    <property type="evidence" value="ECO:0007669"/>
    <property type="project" value="UniProtKB-KW"/>
</dbReference>
<dbReference type="AlphaFoldDB" id="A5IKI2"/>
<feature type="domain" description="Glucose-1-phosphate adenylyltransferase/Bifunctional protein GlmU-like C-terminal hexapeptide" evidence="8">
    <location>
        <begin position="294"/>
        <end position="369"/>
    </location>
</feature>
<dbReference type="GO" id="GO:0005978">
    <property type="term" value="P:glycogen biosynthetic process"/>
    <property type="evidence" value="ECO:0007669"/>
    <property type="project" value="UniProtKB-KW"/>
</dbReference>
<evidence type="ECO:0000259" key="8">
    <source>
        <dbReference type="Pfam" id="PF24894"/>
    </source>
</evidence>
<dbReference type="PROSITE" id="PS00809">
    <property type="entry name" value="ADP_GLC_PYROPHOSPH_2"/>
    <property type="match status" value="1"/>
</dbReference>
<gene>
    <name evidence="9" type="ordered locus">Tpet_0685</name>
</gene>
<dbReference type="InterPro" id="IPR005835">
    <property type="entry name" value="NTP_transferase_dom"/>
</dbReference>
<keyword evidence="4" id="KW-0067">ATP-binding</keyword>
<dbReference type="STRING" id="390874.Tpet_0685"/>
<dbReference type="InterPro" id="IPR011831">
    <property type="entry name" value="ADP-Glc_PPase"/>
</dbReference>
<evidence type="ECO:0000259" key="7">
    <source>
        <dbReference type="Pfam" id="PF00483"/>
    </source>
</evidence>
<dbReference type="eggNOG" id="COG0448">
    <property type="taxonomic scope" value="Bacteria"/>
</dbReference>
<feature type="domain" description="Nucleotidyl transferase" evidence="7">
    <location>
        <begin position="14"/>
        <end position="266"/>
    </location>
</feature>
<name>A5IKI2_THEP1</name>
<keyword evidence="5" id="KW-0320">Glycogen biosynthesis</keyword>
<comment type="similarity">
    <text evidence="1">Belongs to the bacterial/plant glucose-1-phosphate adenylyltransferase family.</text>
</comment>
<protein>
    <submittedName>
        <fullName evidence="9">Glucose-1-phosphate adenylyltransferase, GlgD subunit</fullName>
    </submittedName>
</protein>
<dbReference type="InterPro" id="IPR056818">
    <property type="entry name" value="GlmU/GlgC-like_hexapep"/>
</dbReference>
<dbReference type="EMBL" id="CP000702">
    <property type="protein sequence ID" value="ABQ46705.1"/>
    <property type="molecule type" value="Genomic_DNA"/>
</dbReference>
<dbReference type="Pfam" id="PF24894">
    <property type="entry name" value="Hexapep_GlmU"/>
    <property type="match status" value="1"/>
</dbReference>